<dbReference type="SUPFAM" id="SSF81383">
    <property type="entry name" value="F-box domain"/>
    <property type="match status" value="1"/>
</dbReference>
<feature type="domain" description="F-box" evidence="2">
    <location>
        <begin position="54"/>
        <end position="92"/>
    </location>
</feature>
<feature type="compositionally biased region" description="Polar residues" evidence="1">
    <location>
        <begin position="281"/>
        <end position="293"/>
    </location>
</feature>
<accession>A0A9Q8LIU0</accession>
<dbReference type="CDD" id="cd09917">
    <property type="entry name" value="F-box_SF"/>
    <property type="match status" value="1"/>
</dbReference>
<evidence type="ECO:0000313" key="3">
    <source>
        <dbReference type="EMBL" id="UJO18191.1"/>
    </source>
</evidence>
<sequence>MPFRAGSEVQKTLGSLQSKVATNKKFLDRVRSVIPSDRKPSDRSRVKALEVFGTPELLEHILLQLPPSDILRSQQVSRSWRDGVDGSVRIQRRLGLAPSATGFYYSPLERHFHHPSDYMPFPMLKYIAIDGWNPYERFDTARPVTNEFKFGIDIKLDKAVHIGTRSQAMRLCQVPVKELFFEFSDYGDRYREPVHMGYDWVGPKDLTVGALLDEIHMILENEQWAYGLDWKHLTVEVEAIIELADNDPIVLGRWERHRQAQENIEAQEQWRRAREAEQMAQGASGSDGNSSDPSAGGIGG</sequence>
<evidence type="ECO:0000313" key="4">
    <source>
        <dbReference type="Proteomes" id="UP000756132"/>
    </source>
</evidence>
<name>A0A9Q8LIU0_PASFU</name>
<feature type="region of interest" description="Disordered" evidence="1">
    <location>
        <begin position="270"/>
        <end position="300"/>
    </location>
</feature>
<dbReference type="AlphaFoldDB" id="A0A9Q8LIU0"/>
<dbReference type="KEGG" id="ffu:CLAFUR5_05607"/>
<dbReference type="InterPro" id="IPR001810">
    <property type="entry name" value="F-box_dom"/>
</dbReference>
<dbReference type="OrthoDB" id="3856067at2759"/>
<dbReference type="RefSeq" id="XP_047762557.1">
    <property type="nucleotide sequence ID" value="XM_047904755.1"/>
</dbReference>
<dbReference type="EMBL" id="CP090167">
    <property type="protein sequence ID" value="UJO18191.1"/>
    <property type="molecule type" value="Genomic_DNA"/>
</dbReference>
<organism evidence="3 4">
    <name type="scientific">Passalora fulva</name>
    <name type="common">Tomato leaf mold</name>
    <name type="synonym">Cladosporium fulvum</name>
    <dbReference type="NCBI Taxonomy" id="5499"/>
    <lineage>
        <taxon>Eukaryota</taxon>
        <taxon>Fungi</taxon>
        <taxon>Dikarya</taxon>
        <taxon>Ascomycota</taxon>
        <taxon>Pezizomycotina</taxon>
        <taxon>Dothideomycetes</taxon>
        <taxon>Dothideomycetidae</taxon>
        <taxon>Mycosphaerellales</taxon>
        <taxon>Mycosphaerellaceae</taxon>
        <taxon>Fulvia</taxon>
    </lineage>
</organism>
<proteinExistence type="predicted"/>
<dbReference type="Pfam" id="PF00646">
    <property type="entry name" value="F-box"/>
    <property type="match status" value="1"/>
</dbReference>
<dbReference type="InterPro" id="IPR036047">
    <property type="entry name" value="F-box-like_dom_sf"/>
</dbReference>
<keyword evidence="4" id="KW-1185">Reference proteome</keyword>
<dbReference type="Proteomes" id="UP000756132">
    <property type="component" value="Chromosome 5"/>
</dbReference>
<dbReference type="GeneID" id="71985485"/>
<evidence type="ECO:0000256" key="1">
    <source>
        <dbReference type="SAM" id="MobiDB-lite"/>
    </source>
</evidence>
<dbReference type="SMART" id="SM00256">
    <property type="entry name" value="FBOX"/>
    <property type="match status" value="1"/>
</dbReference>
<evidence type="ECO:0000259" key="2">
    <source>
        <dbReference type="SMART" id="SM00256"/>
    </source>
</evidence>
<protein>
    <recommendedName>
        <fullName evidence="2">F-box domain-containing protein</fullName>
    </recommendedName>
</protein>
<reference evidence="3" key="1">
    <citation type="submission" date="2021-12" db="EMBL/GenBank/DDBJ databases">
        <authorList>
            <person name="Zaccaron A."/>
            <person name="Stergiopoulos I."/>
        </authorList>
    </citation>
    <scope>NUCLEOTIDE SEQUENCE</scope>
    <source>
        <strain evidence="3">Race5_Kim</strain>
    </source>
</reference>
<gene>
    <name evidence="3" type="ORF">CLAFUR5_05607</name>
</gene>
<reference evidence="3" key="2">
    <citation type="journal article" date="2022" name="Microb. Genom.">
        <title>A chromosome-scale genome assembly of the tomato pathogen Cladosporium fulvum reveals a compartmentalized genome architecture and the presence of a dispensable chromosome.</title>
        <authorList>
            <person name="Zaccaron A.Z."/>
            <person name="Chen L.H."/>
            <person name="Samaras A."/>
            <person name="Stergiopoulos I."/>
        </authorList>
    </citation>
    <scope>NUCLEOTIDE SEQUENCE</scope>
    <source>
        <strain evidence="3">Race5_Kim</strain>
    </source>
</reference>
<dbReference type="Gene3D" id="1.20.1280.50">
    <property type="match status" value="1"/>
</dbReference>